<dbReference type="Pfam" id="PF13237">
    <property type="entry name" value="Fer4_10"/>
    <property type="match status" value="1"/>
</dbReference>
<dbReference type="GO" id="GO:0046872">
    <property type="term" value="F:metal ion binding"/>
    <property type="evidence" value="ECO:0007669"/>
    <property type="project" value="UniProtKB-KW"/>
</dbReference>
<evidence type="ECO:0000256" key="1">
    <source>
        <dbReference type="ARBA" id="ARBA00022475"/>
    </source>
</evidence>
<dbReference type="GO" id="GO:0048038">
    <property type="term" value="F:quinone binding"/>
    <property type="evidence" value="ECO:0007669"/>
    <property type="project" value="UniProtKB-KW"/>
</dbReference>
<dbReference type="InterPro" id="IPR017900">
    <property type="entry name" value="4Fe4S_Fe_S_CS"/>
</dbReference>
<keyword evidence="2" id="KW-0004">4Fe-4S</keyword>
<organism evidence="13">
    <name type="scientific">hydrocarbon metagenome</name>
    <dbReference type="NCBI Taxonomy" id="938273"/>
    <lineage>
        <taxon>unclassified sequences</taxon>
        <taxon>metagenomes</taxon>
        <taxon>ecological metagenomes</taxon>
    </lineage>
</organism>
<feature type="domain" description="4Fe-4S ferredoxin-type" evidence="12">
    <location>
        <begin position="89"/>
        <end position="118"/>
    </location>
</feature>
<evidence type="ECO:0000256" key="2">
    <source>
        <dbReference type="ARBA" id="ARBA00022485"/>
    </source>
</evidence>
<keyword evidence="7" id="KW-0408">Iron</keyword>
<evidence type="ECO:0000256" key="9">
    <source>
        <dbReference type="ARBA" id="ARBA00023027"/>
    </source>
</evidence>
<evidence type="ECO:0000256" key="7">
    <source>
        <dbReference type="ARBA" id="ARBA00023004"/>
    </source>
</evidence>
<evidence type="ECO:0000256" key="10">
    <source>
        <dbReference type="ARBA" id="ARBA00023075"/>
    </source>
</evidence>
<dbReference type="GO" id="GO:0051539">
    <property type="term" value="F:4 iron, 4 sulfur cluster binding"/>
    <property type="evidence" value="ECO:0007669"/>
    <property type="project" value="UniProtKB-KW"/>
</dbReference>
<dbReference type="EMBL" id="LNQE01001647">
    <property type="protein sequence ID" value="KUG14525.1"/>
    <property type="molecule type" value="Genomic_DNA"/>
</dbReference>
<dbReference type="PANTHER" id="PTHR10849">
    <property type="entry name" value="NADH DEHYDROGENASE UBIQUINONE IRON-SULFUR PROTEIN 8, MITOCHONDRIAL"/>
    <property type="match status" value="1"/>
</dbReference>
<evidence type="ECO:0000256" key="8">
    <source>
        <dbReference type="ARBA" id="ARBA00023014"/>
    </source>
</evidence>
<keyword evidence="6" id="KW-1278">Translocase</keyword>
<keyword evidence="3" id="KW-0874">Quinone</keyword>
<evidence type="ECO:0000256" key="5">
    <source>
        <dbReference type="ARBA" id="ARBA00022737"/>
    </source>
</evidence>
<sequence length="134" mass="14910">MAGLPLVPELLKQLFSRPDTNAFPARHLPPSVTAFLAKVARGEAAIHPPVPTPPMYRGKIVYDREACIGCSLCLKVCPAHAIEFIPETKRIRIYVTQCIFCSQCNDICPKDALHMSPDFLLATEDRYAETQIVE</sequence>
<dbReference type="InterPro" id="IPR010226">
    <property type="entry name" value="NADH_quinone_OxRdtase_chainI"/>
</dbReference>
<evidence type="ECO:0000256" key="6">
    <source>
        <dbReference type="ARBA" id="ARBA00022967"/>
    </source>
</evidence>
<keyword evidence="1" id="KW-1003">Cell membrane</keyword>
<keyword evidence="4" id="KW-0479">Metal-binding</keyword>
<protein>
    <submittedName>
        <fullName evidence="13">Membrane bound hydrogenase, 4fe-4s cluster-binding subunit mbhn</fullName>
    </submittedName>
</protein>
<evidence type="ECO:0000259" key="12">
    <source>
        <dbReference type="PROSITE" id="PS51379"/>
    </source>
</evidence>
<dbReference type="SUPFAM" id="SSF54862">
    <property type="entry name" value="4Fe-4S ferredoxins"/>
    <property type="match status" value="1"/>
</dbReference>
<dbReference type="NCBIfam" id="NF006221">
    <property type="entry name" value="PRK08348.1"/>
    <property type="match status" value="1"/>
</dbReference>
<dbReference type="Gene3D" id="3.30.70.3270">
    <property type="match status" value="1"/>
</dbReference>
<dbReference type="AlphaFoldDB" id="A0A0W8F127"/>
<evidence type="ECO:0000256" key="3">
    <source>
        <dbReference type="ARBA" id="ARBA00022719"/>
    </source>
</evidence>
<keyword evidence="8" id="KW-0411">Iron-sulfur</keyword>
<dbReference type="PROSITE" id="PS00198">
    <property type="entry name" value="4FE4S_FER_1"/>
    <property type="match status" value="2"/>
</dbReference>
<keyword evidence="9" id="KW-0520">NAD</keyword>
<proteinExistence type="predicted"/>
<reference evidence="13" key="1">
    <citation type="journal article" date="2015" name="Proc. Natl. Acad. Sci. U.S.A.">
        <title>Networks of energetic and metabolic interactions define dynamics in microbial communities.</title>
        <authorList>
            <person name="Embree M."/>
            <person name="Liu J.K."/>
            <person name="Al-Bassam M.M."/>
            <person name="Zengler K."/>
        </authorList>
    </citation>
    <scope>NUCLEOTIDE SEQUENCE</scope>
</reference>
<dbReference type="GO" id="GO:0016651">
    <property type="term" value="F:oxidoreductase activity, acting on NAD(P)H"/>
    <property type="evidence" value="ECO:0007669"/>
    <property type="project" value="InterPro"/>
</dbReference>
<name>A0A0W8F127_9ZZZZ</name>
<accession>A0A0W8F127</accession>
<evidence type="ECO:0000313" key="13">
    <source>
        <dbReference type="EMBL" id="KUG14525.1"/>
    </source>
</evidence>
<keyword evidence="10" id="KW-0830">Ubiquinone</keyword>
<feature type="domain" description="4Fe-4S ferredoxin-type" evidence="12">
    <location>
        <begin position="58"/>
        <end position="87"/>
    </location>
</feature>
<keyword evidence="5" id="KW-0677">Repeat</keyword>
<comment type="caution">
    <text evidence="13">The sequence shown here is derived from an EMBL/GenBank/DDBJ whole genome shotgun (WGS) entry which is preliminary data.</text>
</comment>
<evidence type="ECO:0000256" key="4">
    <source>
        <dbReference type="ARBA" id="ARBA00022723"/>
    </source>
</evidence>
<dbReference type="GO" id="GO:0016020">
    <property type="term" value="C:membrane"/>
    <property type="evidence" value="ECO:0007669"/>
    <property type="project" value="InterPro"/>
</dbReference>
<gene>
    <name evidence="13" type="ORF">ASZ90_015826</name>
</gene>
<keyword evidence="11" id="KW-0472">Membrane</keyword>
<evidence type="ECO:0000256" key="11">
    <source>
        <dbReference type="ARBA" id="ARBA00023136"/>
    </source>
</evidence>
<dbReference type="PANTHER" id="PTHR10849:SF24">
    <property type="entry name" value="NADH-QUINONE OXIDOREDUCTASE SUBUNIT I 2"/>
    <property type="match status" value="1"/>
</dbReference>
<dbReference type="InterPro" id="IPR017896">
    <property type="entry name" value="4Fe4S_Fe-S-bd"/>
</dbReference>
<dbReference type="PROSITE" id="PS51379">
    <property type="entry name" value="4FE4S_FER_2"/>
    <property type="match status" value="2"/>
</dbReference>